<dbReference type="GO" id="GO:0005886">
    <property type="term" value="C:plasma membrane"/>
    <property type="evidence" value="ECO:0007669"/>
    <property type="project" value="TreeGrafter"/>
</dbReference>
<evidence type="ECO:0000256" key="3">
    <source>
        <dbReference type="ARBA" id="ARBA00022989"/>
    </source>
</evidence>
<dbReference type="AlphaFoldDB" id="A0AAE0WNT1"/>
<dbReference type="GO" id="GO:0022857">
    <property type="term" value="F:transmembrane transporter activity"/>
    <property type="evidence" value="ECO:0007669"/>
    <property type="project" value="InterPro"/>
</dbReference>
<keyword evidence="9" id="KW-1185">Reference proteome</keyword>
<dbReference type="SUPFAM" id="SSF103473">
    <property type="entry name" value="MFS general substrate transporter"/>
    <property type="match status" value="1"/>
</dbReference>
<keyword evidence="2 6" id="KW-0812">Transmembrane</keyword>
<dbReference type="InterPro" id="IPR011701">
    <property type="entry name" value="MFS"/>
</dbReference>
<feature type="transmembrane region" description="Helical" evidence="6">
    <location>
        <begin position="51"/>
        <end position="76"/>
    </location>
</feature>
<feature type="transmembrane region" description="Helical" evidence="6">
    <location>
        <begin position="88"/>
        <end position="105"/>
    </location>
</feature>
<evidence type="ECO:0000259" key="7">
    <source>
        <dbReference type="PROSITE" id="PS50850"/>
    </source>
</evidence>
<feature type="transmembrane region" description="Helical" evidence="6">
    <location>
        <begin position="175"/>
        <end position="193"/>
    </location>
</feature>
<evidence type="ECO:0000256" key="6">
    <source>
        <dbReference type="SAM" id="Phobius"/>
    </source>
</evidence>
<feature type="transmembrane region" description="Helical" evidence="6">
    <location>
        <begin position="279"/>
        <end position="302"/>
    </location>
</feature>
<sequence>MSEKAADTDVTTSPSGLDDGWTAQQDHDLGHRLPKDPNDPFHWPNWRKQLVLWHVSMIPFLALFSASLIVPTFVPLGKYLHTQITETAYVTSIYIALVAISPLIWNPMSNVYGRRPIYIMSLATLVLFSTLSGWCKTYHTLLVLRALTGLFGSVSLGLGNATVTDLFAEREGGRYMGVYTVSFITRGHVAPIIGGYIEKRLTWRFCFYLPAILAAALLFSFLLTVPETLYVRRSAHDKQDQPPIGLMHLGKALPDLHLRVADFSRPLRMLFYPSVTLPMLNYSTSFGYGSILFILTSSNLFAKLYKYKAWQTGVLLGVPLTVGSVLGEFFAGYLSDLIAERRAKTRGGLWRPEDRFIAILPGFVLLPLGIIIEGVCITRHTHPIGPAMGIAVASFGLQIITTVVYAYTADCHRPRTAEVGAVLNFGRQVFSFCIGFYGVQLGEEIGFQSAWGVFAAINIATGLPNAALMVWGEQWRASLGESRDSRD</sequence>
<evidence type="ECO:0000256" key="2">
    <source>
        <dbReference type="ARBA" id="ARBA00022692"/>
    </source>
</evidence>
<feature type="transmembrane region" description="Helical" evidence="6">
    <location>
        <begin position="419"/>
        <end position="439"/>
    </location>
</feature>
<keyword evidence="4 6" id="KW-0472">Membrane</keyword>
<keyword evidence="3 6" id="KW-1133">Transmembrane helix</keyword>
<dbReference type="InterPro" id="IPR020846">
    <property type="entry name" value="MFS_dom"/>
</dbReference>
<feature type="transmembrane region" description="Helical" evidence="6">
    <location>
        <begin position="355"/>
        <end position="375"/>
    </location>
</feature>
<protein>
    <recommendedName>
        <fullName evidence="7">Major facilitator superfamily (MFS) profile domain-containing protein</fullName>
    </recommendedName>
</protein>
<feature type="domain" description="Major facilitator superfamily (MFS) profile" evidence="7">
    <location>
        <begin position="51"/>
        <end position="487"/>
    </location>
</feature>
<evidence type="ECO:0000313" key="9">
    <source>
        <dbReference type="Proteomes" id="UP001274830"/>
    </source>
</evidence>
<feature type="transmembrane region" description="Helical" evidence="6">
    <location>
        <begin position="314"/>
        <end position="335"/>
    </location>
</feature>
<dbReference type="Gene3D" id="1.20.1720.10">
    <property type="entry name" value="Multidrug resistance protein D"/>
    <property type="match status" value="1"/>
</dbReference>
<dbReference type="Pfam" id="PF07690">
    <property type="entry name" value="MFS_1"/>
    <property type="match status" value="1"/>
</dbReference>
<dbReference type="Proteomes" id="UP001274830">
    <property type="component" value="Unassembled WGS sequence"/>
</dbReference>
<name>A0AAE0WNT1_9PEZI</name>
<feature type="transmembrane region" description="Helical" evidence="6">
    <location>
        <begin position="117"/>
        <end position="135"/>
    </location>
</feature>
<feature type="transmembrane region" description="Helical" evidence="6">
    <location>
        <begin position="387"/>
        <end position="407"/>
    </location>
</feature>
<evidence type="ECO:0000256" key="5">
    <source>
        <dbReference type="SAM" id="MobiDB-lite"/>
    </source>
</evidence>
<evidence type="ECO:0000313" key="8">
    <source>
        <dbReference type="EMBL" id="KAK3675143.1"/>
    </source>
</evidence>
<evidence type="ECO:0000256" key="4">
    <source>
        <dbReference type="ARBA" id="ARBA00023136"/>
    </source>
</evidence>
<dbReference type="PANTHER" id="PTHR23502">
    <property type="entry name" value="MAJOR FACILITATOR SUPERFAMILY"/>
    <property type="match status" value="1"/>
</dbReference>
<reference evidence="8" key="1">
    <citation type="submission" date="2023-07" db="EMBL/GenBank/DDBJ databases">
        <title>Black Yeasts Isolated from many extreme environments.</title>
        <authorList>
            <person name="Coleine C."/>
            <person name="Stajich J.E."/>
            <person name="Selbmann L."/>
        </authorList>
    </citation>
    <scope>NUCLEOTIDE SEQUENCE</scope>
    <source>
        <strain evidence="8">CCFEE 5485</strain>
    </source>
</reference>
<feature type="transmembrane region" description="Helical" evidence="6">
    <location>
        <begin position="205"/>
        <end position="225"/>
    </location>
</feature>
<comment type="caution">
    <text evidence="8">The sequence shown here is derived from an EMBL/GenBank/DDBJ whole genome shotgun (WGS) entry which is preliminary data.</text>
</comment>
<accession>A0AAE0WNT1</accession>
<dbReference type="InterPro" id="IPR036259">
    <property type="entry name" value="MFS_trans_sf"/>
</dbReference>
<feature type="region of interest" description="Disordered" evidence="5">
    <location>
        <begin position="1"/>
        <end position="21"/>
    </location>
</feature>
<feature type="transmembrane region" description="Helical" evidence="6">
    <location>
        <begin position="451"/>
        <end position="471"/>
    </location>
</feature>
<gene>
    <name evidence="8" type="ORF">LTR78_005077</name>
</gene>
<organism evidence="8 9">
    <name type="scientific">Recurvomyces mirabilis</name>
    <dbReference type="NCBI Taxonomy" id="574656"/>
    <lineage>
        <taxon>Eukaryota</taxon>
        <taxon>Fungi</taxon>
        <taxon>Dikarya</taxon>
        <taxon>Ascomycota</taxon>
        <taxon>Pezizomycotina</taxon>
        <taxon>Dothideomycetes</taxon>
        <taxon>Dothideomycetidae</taxon>
        <taxon>Mycosphaerellales</taxon>
        <taxon>Teratosphaeriaceae</taxon>
        <taxon>Recurvomyces</taxon>
    </lineage>
</organism>
<dbReference type="EMBL" id="JAUTXT010000016">
    <property type="protein sequence ID" value="KAK3675143.1"/>
    <property type="molecule type" value="Genomic_DNA"/>
</dbReference>
<comment type="subcellular location">
    <subcellularLocation>
        <location evidence="1">Membrane</location>
        <topology evidence="1">Multi-pass membrane protein</topology>
    </subcellularLocation>
</comment>
<proteinExistence type="predicted"/>
<dbReference type="PROSITE" id="PS50850">
    <property type="entry name" value="MFS"/>
    <property type="match status" value="1"/>
</dbReference>
<dbReference type="PANTHER" id="PTHR23502:SF181">
    <property type="entry name" value="MAJOR FACILITATOR SUPERFAMILY (MFS) PROFILE DOMAIN-CONTAINING PROTEIN"/>
    <property type="match status" value="1"/>
</dbReference>
<feature type="transmembrane region" description="Helical" evidence="6">
    <location>
        <begin position="142"/>
        <end position="163"/>
    </location>
</feature>
<evidence type="ECO:0000256" key="1">
    <source>
        <dbReference type="ARBA" id="ARBA00004141"/>
    </source>
</evidence>